<sequence>ILRNAIRHSPKGGCVQLDGCREGDYWHIWLQDQGPGIAEGDLERIFAPFTRLDGSRPGDGGFGLGLSIARNAVQRQGGRLWAENTG</sequence>
<dbReference type="Gene3D" id="3.30.565.10">
    <property type="entry name" value="Histidine kinase-like ATPase, C-terminal domain"/>
    <property type="match status" value="1"/>
</dbReference>
<dbReference type="InterPro" id="IPR050351">
    <property type="entry name" value="BphY/WalK/GraS-like"/>
</dbReference>
<evidence type="ECO:0000256" key="6">
    <source>
        <dbReference type="ARBA" id="ARBA00023012"/>
    </source>
</evidence>
<reference evidence="8" key="1">
    <citation type="submission" date="2021-05" db="EMBL/GenBank/DDBJ databases">
        <authorList>
            <person name="Stine C."/>
        </authorList>
    </citation>
    <scope>NUCLEOTIDE SEQUENCE</scope>
    <source>
        <strain evidence="8">TDS0091212</strain>
    </source>
</reference>
<evidence type="ECO:0000256" key="1">
    <source>
        <dbReference type="ARBA" id="ARBA00000085"/>
    </source>
</evidence>
<organism evidence="8 9">
    <name type="scientific">Vibrio cholerae</name>
    <dbReference type="NCBI Taxonomy" id="666"/>
    <lineage>
        <taxon>Bacteria</taxon>
        <taxon>Pseudomonadati</taxon>
        <taxon>Pseudomonadota</taxon>
        <taxon>Gammaproteobacteria</taxon>
        <taxon>Vibrionales</taxon>
        <taxon>Vibrionaceae</taxon>
        <taxon>Vibrio</taxon>
    </lineage>
</organism>
<evidence type="ECO:0000256" key="2">
    <source>
        <dbReference type="ARBA" id="ARBA00012438"/>
    </source>
</evidence>
<evidence type="ECO:0000256" key="3">
    <source>
        <dbReference type="ARBA" id="ARBA00022553"/>
    </source>
</evidence>
<keyword evidence="4" id="KW-0808">Transferase</keyword>
<dbReference type="Proteomes" id="UP001196338">
    <property type="component" value="Unassembled WGS sequence"/>
</dbReference>
<dbReference type="SUPFAM" id="SSF55874">
    <property type="entry name" value="ATPase domain of HSP90 chaperone/DNA topoisomerase II/histidine kinase"/>
    <property type="match status" value="1"/>
</dbReference>
<keyword evidence="3" id="KW-0597">Phosphoprotein</keyword>
<dbReference type="SMART" id="SM00387">
    <property type="entry name" value="HATPase_c"/>
    <property type="match status" value="1"/>
</dbReference>
<evidence type="ECO:0000313" key="9">
    <source>
        <dbReference type="Proteomes" id="UP001196338"/>
    </source>
</evidence>
<protein>
    <recommendedName>
        <fullName evidence="2">histidine kinase</fullName>
        <ecNumber evidence="2">2.7.13.3</ecNumber>
    </recommendedName>
</protein>
<dbReference type="InterPro" id="IPR036890">
    <property type="entry name" value="HATPase_C_sf"/>
</dbReference>
<evidence type="ECO:0000259" key="7">
    <source>
        <dbReference type="PROSITE" id="PS50109"/>
    </source>
</evidence>
<dbReference type="GO" id="GO:0005886">
    <property type="term" value="C:plasma membrane"/>
    <property type="evidence" value="ECO:0007669"/>
    <property type="project" value="TreeGrafter"/>
</dbReference>
<comment type="catalytic activity">
    <reaction evidence="1">
        <text>ATP + protein L-histidine = ADP + protein N-phospho-L-histidine.</text>
        <dbReference type="EC" id="2.7.13.3"/>
    </reaction>
</comment>
<dbReference type="PANTHER" id="PTHR45453:SF1">
    <property type="entry name" value="PHOSPHATE REGULON SENSOR PROTEIN PHOR"/>
    <property type="match status" value="1"/>
</dbReference>
<dbReference type="EC" id="2.7.13.3" evidence="2"/>
<accession>A0AAW4KJJ7</accession>
<feature type="domain" description="Histidine kinase" evidence="7">
    <location>
        <begin position="1"/>
        <end position="86"/>
    </location>
</feature>
<evidence type="ECO:0000313" key="8">
    <source>
        <dbReference type="EMBL" id="MBS7672800.1"/>
    </source>
</evidence>
<dbReference type="InterPro" id="IPR005467">
    <property type="entry name" value="His_kinase_dom"/>
</dbReference>
<keyword evidence="6" id="KW-0902">Two-component regulatory system</keyword>
<dbReference type="RefSeq" id="WP_249706885.1">
    <property type="nucleotide sequence ID" value="NZ_JAHBND010000123.1"/>
</dbReference>
<dbReference type="Pfam" id="PF02518">
    <property type="entry name" value="HATPase_c"/>
    <property type="match status" value="1"/>
</dbReference>
<evidence type="ECO:0000256" key="5">
    <source>
        <dbReference type="ARBA" id="ARBA00022777"/>
    </source>
</evidence>
<dbReference type="EMBL" id="JAHBND010000123">
    <property type="protein sequence ID" value="MBS7672800.1"/>
    <property type="molecule type" value="Genomic_DNA"/>
</dbReference>
<keyword evidence="5 8" id="KW-0418">Kinase</keyword>
<dbReference type="InterPro" id="IPR004358">
    <property type="entry name" value="Sig_transdc_His_kin-like_C"/>
</dbReference>
<dbReference type="PROSITE" id="PS50109">
    <property type="entry name" value="HIS_KIN"/>
    <property type="match status" value="1"/>
</dbReference>
<feature type="non-terminal residue" evidence="8">
    <location>
        <position position="86"/>
    </location>
</feature>
<name>A0AAW4KJJ7_VIBCL</name>
<dbReference type="PRINTS" id="PR00344">
    <property type="entry name" value="BCTRLSENSOR"/>
</dbReference>
<dbReference type="PANTHER" id="PTHR45453">
    <property type="entry name" value="PHOSPHATE REGULON SENSOR PROTEIN PHOR"/>
    <property type="match status" value="1"/>
</dbReference>
<feature type="non-terminal residue" evidence="8">
    <location>
        <position position="1"/>
    </location>
</feature>
<dbReference type="GO" id="GO:0000155">
    <property type="term" value="F:phosphorelay sensor kinase activity"/>
    <property type="evidence" value="ECO:0007669"/>
    <property type="project" value="TreeGrafter"/>
</dbReference>
<proteinExistence type="predicted"/>
<evidence type="ECO:0000256" key="4">
    <source>
        <dbReference type="ARBA" id="ARBA00022679"/>
    </source>
</evidence>
<comment type="caution">
    <text evidence="8">The sequence shown here is derived from an EMBL/GenBank/DDBJ whole genome shotgun (WGS) entry which is preliminary data.</text>
</comment>
<dbReference type="AlphaFoldDB" id="A0AAW4KJJ7"/>
<dbReference type="GO" id="GO:0004721">
    <property type="term" value="F:phosphoprotein phosphatase activity"/>
    <property type="evidence" value="ECO:0007669"/>
    <property type="project" value="TreeGrafter"/>
</dbReference>
<dbReference type="GO" id="GO:0016036">
    <property type="term" value="P:cellular response to phosphate starvation"/>
    <property type="evidence" value="ECO:0007669"/>
    <property type="project" value="TreeGrafter"/>
</dbReference>
<reference evidence="8" key="2">
    <citation type="submission" date="2023-08" db="EMBL/GenBank/DDBJ databases">
        <title>Vibrio cholerae Outbreaks in Tanzania Exemplify Founder Flush: Simultaneous Increases in Population Size and Genetic Diversity.</title>
        <authorList>
            <person name="Debes A.K."/>
            <person name="Mohammed A."/>
            <person name="Maseke I."/>
            <person name="Almeida M."/>
            <person name="Li S."/>
            <person name="Matimba H."/>
            <person name="Joachim A."/>
            <person name="Mizinduko M."/>
            <person name="Nyanga S."/>
            <person name="Kelly M."/>
            <person name="Kachwamba Y."/>
            <person name="Schaffer A.M."/>
            <person name="Nyanga A.S."/>
            <person name="Mghamba J."/>
            <person name="Mosha F.S."/>
            <person name="Sack D.A."/>
            <person name="Stine O.C."/>
        </authorList>
    </citation>
    <scope>NUCLEOTIDE SEQUENCE</scope>
    <source>
        <strain evidence="8">TDS0091212</strain>
    </source>
</reference>
<gene>
    <name evidence="8" type="ORF">KIN13_04945</name>
</gene>
<dbReference type="InterPro" id="IPR003594">
    <property type="entry name" value="HATPase_dom"/>
</dbReference>